<dbReference type="Pfam" id="PF00172">
    <property type="entry name" value="Zn_clus"/>
    <property type="match status" value="1"/>
</dbReference>
<dbReference type="InParanoid" id="A0A165GGD4"/>
<gene>
    <name evidence="5" type="ORF">L228DRAFT_268641</name>
</gene>
<organism evidence="5 6">
    <name type="scientific">Xylona heveae (strain CBS 132557 / TC161)</name>
    <dbReference type="NCBI Taxonomy" id="1328760"/>
    <lineage>
        <taxon>Eukaryota</taxon>
        <taxon>Fungi</taxon>
        <taxon>Dikarya</taxon>
        <taxon>Ascomycota</taxon>
        <taxon>Pezizomycotina</taxon>
        <taxon>Xylonomycetes</taxon>
        <taxon>Xylonales</taxon>
        <taxon>Xylonaceae</taxon>
        <taxon>Xylona</taxon>
    </lineage>
</organism>
<feature type="compositionally biased region" description="Low complexity" evidence="3">
    <location>
        <begin position="809"/>
        <end position="819"/>
    </location>
</feature>
<reference evidence="5 6" key="1">
    <citation type="journal article" date="2016" name="Fungal Biol.">
        <title>The genome of Xylona heveae provides a window into fungal endophytism.</title>
        <authorList>
            <person name="Gazis R."/>
            <person name="Kuo A."/>
            <person name="Riley R."/>
            <person name="LaButti K."/>
            <person name="Lipzen A."/>
            <person name="Lin J."/>
            <person name="Amirebrahimi M."/>
            <person name="Hesse C.N."/>
            <person name="Spatafora J.W."/>
            <person name="Henrissat B."/>
            <person name="Hainaut M."/>
            <person name="Grigoriev I.V."/>
            <person name="Hibbett D.S."/>
        </authorList>
    </citation>
    <scope>NUCLEOTIDE SEQUENCE [LARGE SCALE GENOMIC DNA]</scope>
    <source>
        <strain evidence="5 6">TC161</strain>
    </source>
</reference>
<dbReference type="GO" id="GO:0006351">
    <property type="term" value="P:DNA-templated transcription"/>
    <property type="evidence" value="ECO:0007669"/>
    <property type="project" value="InterPro"/>
</dbReference>
<dbReference type="RefSeq" id="XP_018187707.1">
    <property type="nucleotide sequence ID" value="XM_018335173.1"/>
</dbReference>
<dbReference type="CDD" id="cd12148">
    <property type="entry name" value="fungal_TF_MHR"/>
    <property type="match status" value="1"/>
</dbReference>
<evidence type="ECO:0000256" key="3">
    <source>
        <dbReference type="SAM" id="MobiDB-lite"/>
    </source>
</evidence>
<feature type="compositionally biased region" description="Low complexity" evidence="3">
    <location>
        <begin position="776"/>
        <end position="787"/>
    </location>
</feature>
<name>A0A165GGD4_XYLHT</name>
<dbReference type="SMART" id="SM00906">
    <property type="entry name" value="Fungal_trans"/>
    <property type="match status" value="1"/>
</dbReference>
<dbReference type="GO" id="GO:0016831">
    <property type="term" value="F:carboxy-lyase activity"/>
    <property type="evidence" value="ECO:0007669"/>
    <property type="project" value="TreeGrafter"/>
</dbReference>
<feature type="compositionally biased region" description="Polar residues" evidence="3">
    <location>
        <begin position="223"/>
        <end position="242"/>
    </location>
</feature>
<evidence type="ECO:0000313" key="6">
    <source>
        <dbReference type="Proteomes" id="UP000076632"/>
    </source>
</evidence>
<evidence type="ECO:0000259" key="4">
    <source>
        <dbReference type="PROSITE" id="PS50048"/>
    </source>
</evidence>
<dbReference type="STRING" id="1328760.A0A165GGD4"/>
<dbReference type="InterPro" id="IPR036864">
    <property type="entry name" value="Zn2-C6_fun-type_DNA-bd_sf"/>
</dbReference>
<feature type="region of interest" description="Disordered" evidence="3">
    <location>
        <begin position="135"/>
        <end position="195"/>
    </location>
</feature>
<dbReference type="Pfam" id="PF04082">
    <property type="entry name" value="Fungal_trans"/>
    <property type="match status" value="1"/>
</dbReference>
<accession>A0A165GGD4</accession>
<dbReference type="AlphaFoldDB" id="A0A165GGD4"/>
<dbReference type="GO" id="GO:0008270">
    <property type="term" value="F:zinc ion binding"/>
    <property type="evidence" value="ECO:0007669"/>
    <property type="project" value="InterPro"/>
</dbReference>
<feature type="compositionally biased region" description="Basic and acidic residues" evidence="3">
    <location>
        <begin position="158"/>
        <end position="177"/>
    </location>
</feature>
<protein>
    <recommendedName>
        <fullName evidence="4">Zn(2)-C6 fungal-type domain-containing protein</fullName>
    </recommendedName>
</protein>
<feature type="compositionally biased region" description="Gly residues" evidence="3">
    <location>
        <begin position="1"/>
        <end position="11"/>
    </location>
</feature>
<dbReference type="CDD" id="cd00067">
    <property type="entry name" value="GAL4"/>
    <property type="match status" value="1"/>
</dbReference>
<feature type="region of interest" description="Disordered" evidence="3">
    <location>
        <begin position="223"/>
        <end position="251"/>
    </location>
</feature>
<dbReference type="OrthoDB" id="1747771at2759"/>
<feature type="compositionally biased region" description="Polar residues" evidence="3">
    <location>
        <begin position="136"/>
        <end position="157"/>
    </location>
</feature>
<dbReference type="EMBL" id="KV407459">
    <property type="protein sequence ID" value="KZF22152.1"/>
    <property type="molecule type" value="Genomic_DNA"/>
</dbReference>
<dbReference type="GO" id="GO:0003677">
    <property type="term" value="F:DNA binding"/>
    <property type="evidence" value="ECO:0007669"/>
    <property type="project" value="InterPro"/>
</dbReference>
<dbReference type="InterPro" id="IPR001138">
    <property type="entry name" value="Zn2Cys6_DnaBD"/>
</dbReference>
<evidence type="ECO:0000313" key="5">
    <source>
        <dbReference type="EMBL" id="KZF22152.1"/>
    </source>
</evidence>
<dbReference type="GeneID" id="28900310"/>
<keyword evidence="2" id="KW-0539">Nucleus</keyword>
<evidence type="ECO:0000256" key="1">
    <source>
        <dbReference type="ARBA" id="ARBA00022723"/>
    </source>
</evidence>
<dbReference type="PANTHER" id="PTHR43374:SF1">
    <property type="entry name" value="FLAVIN PRENYLTRANSFERASE PAD1, MITOCHONDRIAL"/>
    <property type="match status" value="1"/>
</dbReference>
<dbReference type="InterPro" id="IPR007219">
    <property type="entry name" value="XnlR_reg_dom"/>
</dbReference>
<dbReference type="SUPFAM" id="SSF57701">
    <property type="entry name" value="Zn2/Cys6 DNA-binding domain"/>
    <property type="match status" value="1"/>
</dbReference>
<dbReference type="PROSITE" id="PS50048">
    <property type="entry name" value="ZN2_CY6_FUNGAL_2"/>
    <property type="match status" value="1"/>
</dbReference>
<proteinExistence type="predicted"/>
<feature type="compositionally biased region" description="Low complexity" evidence="3">
    <location>
        <begin position="20"/>
        <end position="44"/>
    </location>
</feature>
<dbReference type="PANTHER" id="PTHR43374">
    <property type="entry name" value="FLAVIN PRENYLTRANSFERASE"/>
    <property type="match status" value="1"/>
</dbReference>
<feature type="compositionally biased region" description="Polar residues" evidence="3">
    <location>
        <begin position="45"/>
        <end position="66"/>
    </location>
</feature>
<sequence>MSGSNGNGNGSGRMSRSHLDNNGDYSGYDSSSAAAFGSPSASFSTHNAAASQTYNQHQPTSPQPRTEPQAHNPLLDEIKDVNDVNEILRKRRKTRDLKACYPCRQRKVKCSNESPCRVCVERGHPELCTIYPRTARGSSATGSTRKSAGTPTANQGVDTRKRGAPEPDRAALSEHETGALGRATESPDRSGSSFITVPRETWDRVCSQLATIEGSITALRQDLTQATNSRPSHPPSVTNSQDGKTEQTHPEGVQALNEATGKTVHLGASSLPAFLMALGKGDGDELGGSILPMLALGDETSAYPFLDLWSGSGYGFDVNELAKALPSDSTCIEFFRLYRDVAYALYPAVPDIETLEAEFTSFLTERARQLSRVEPYDTTGAIYGKSLSWFALLLAVLASGAQCSVLSKKEVLALSQVYICCSFQCLRLTNFLQLPSMEAIQALLIIGNVLSNNMNPGASWALLGMTIRVAQSVGLHIERTSLPPKLQLARRRIWWAVVWQDSFFSISYDRVSSTATLGCNIPLDATSSPGNRSFTESMYRLCQLSIDIVRARMQSPGFHMSLSQLSRYQAEVDDVFADAAPVLRDLTKCRTVKERMQNCAFNIHISYTLSDLCRPALGSKAAQSDEIRAIRTTGIQNLATTVRAFLEMYKTTIYATRSWAAVHRALSSALLLGILEEPKRSPEIKNLLSQMIAVISDLAYAEGYNEDQGNPLGHSSQSLGPLARSLAALRRLNAEKPLTARHPPQRVLHPPQHQHLGGGAAATSAPQPTHHHHHPTSSSSPSFSPIANFPPPNAAATTGTTPILPPPTAMASMPPSTTSAPPPEWIEMDRTQNRTPSDATGSYAPSPLLGLDETSPYSLMDSIIWGDQHIPDSLGMPFTTWQG</sequence>
<keyword evidence="6" id="KW-1185">Reference proteome</keyword>
<dbReference type="Proteomes" id="UP000076632">
    <property type="component" value="Unassembled WGS sequence"/>
</dbReference>
<feature type="region of interest" description="Disordered" evidence="3">
    <location>
        <begin position="738"/>
        <end position="848"/>
    </location>
</feature>
<dbReference type="GO" id="GO:0000981">
    <property type="term" value="F:DNA-binding transcription factor activity, RNA polymerase II-specific"/>
    <property type="evidence" value="ECO:0007669"/>
    <property type="project" value="InterPro"/>
</dbReference>
<dbReference type="Gene3D" id="4.10.240.10">
    <property type="entry name" value="Zn(2)-C6 fungal-type DNA-binding domain"/>
    <property type="match status" value="1"/>
</dbReference>
<dbReference type="PROSITE" id="PS00463">
    <property type="entry name" value="ZN2_CY6_FUNGAL_1"/>
    <property type="match status" value="1"/>
</dbReference>
<keyword evidence="1" id="KW-0479">Metal-binding</keyword>
<dbReference type="SMART" id="SM00066">
    <property type="entry name" value="GAL4"/>
    <property type="match status" value="1"/>
</dbReference>
<dbReference type="InterPro" id="IPR004507">
    <property type="entry name" value="UbiX-like"/>
</dbReference>
<dbReference type="OMA" id="TQTQWAK"/>
<feature type="domain" description="Zn(2)-C6 fungal-type" evidence="4">
    <location>
        <begin position="99"/>
        <end position="130"/>
    </location>
</feature>
<evidence type="ECO:0000256" key="2">
    <source>
        <dbReference type="ARBA" id="ARBA00023242"/>
    </source>
</evidence>
<feature type="region of interest" description="Disordered" evidence="3">
    <location>
        <begin position="1"/>
        <end position="78"/>
    </location>
</feature>